<keyword evidence="12" id="KW-1185">Reference proteome</keyword>
<dbReference type="SMART" id="SM01323">
    <property type="entry name" value="YajC"/>
    <property type="match status" value="1"/>
</dbReference>
<keyword evidence="8" id="KW-0811">Translocation</keyword>
<keyword evidence="5" id="KW-0812">Transmembrane</keyword>
<dbReference type="OrthoDB" id="3267178at2"/>
<evidence type="ECO:0000256" key="9">
    <source>
        <dbReference type="ARBA" id="ARBA00023136"/>
    </source>
</evidence>
<comment type="subcellular location">
    <subcellularLocation>
        <location evidence="1">Cell membrane</location>
        <topology evidence="1">Single-pass membrane protein</topology>
    </subcellularLocation>
</comment>
<proteinExistence type="inferred from homology"/>
<evidence type="ECO:0000256" key="2">
    <source>
        <dbReference type="ARBA" id="ARBA00006742"/>
    </source>
</evidence>
<protein>
    <submittedName>
        <fullName evidence="11">Preprotein translocase subunit YajC</fullName>
    </submittedName>
</protein>
<keyword evidence="4" id="KW-1003">Cell membrane</keyword>
<dbReference type="InterPro" id="IPR003849">
    <property type="entry name" value="Preprotein_translocase_YajC"/>
</dbReference>
<keyword evidence="3" id="KW-0813">Transport</keyword>
<evidence type="ECO:0000256" key="4">
    <source>
        <dbReference type="ARBA" id="ARBA00022475"/>
    </source>
</evidence>
<evidence type="ECO:0000313" key="11">
    <source>
        <dbReference type="EMBL" id="AZN29199.1"/>
    </source>
</evidence>
<gene>
    <name evidence="11" type="primary">yajC</name>
    <name evidence="11" type="ORF">EJO69_01970</name>
</gene>
<dbReference type="RefSeq" id="WP_126038521.1">
    <property type="nucleotide sequence ID" value="NZ_CP034438.1"/>
</dbReference>
<evidence type="ECO:0000256" key="7">
    <source>
        <dbReference type="ARBA" id="ARBA00022989"/>
    </source>
</evidence>
<dbReference type="NCBIfam" id="TIGR00739">
    <property type="entry name" value="yajC"/>
    <property type="match status" value="1"/>
</dbReference>
<evidence type="ECO:0000256" key="6">
    <source>
        <dbReference type="ARBA" id="ARBA00022927"/>
    </source>
</evidence>
<evidence type="ECO:0000256" key="5">
    <source>
        <dbReference type="ARBA" id="ARBA00022692"/>
    </source>
</evidence>
<evidence type="ECO:0000313" key="12">
    <source>
        <dbReference type="Proteomes" id="UP000270021"/>
    </source>
</evidence>
<dbReference type="EMBL" id="CP034438">
    <property type="protein sequence ID" value="AZN29199.1"/>
    <property type="molecule type" value="Genomic_DNA"/>
</dbReference>
<comment type="similarity">
    <text evidence="2">Belongs to the YajC family.</text>
</comment>
<dbReference type="KEGG" id="fsl:EJO69_01970"/>
<name>A0A3Q8WSH1_9ACTO</name>
<accession>A0A3Q8WSH1</accession>
<evidence type="ECO:0000256" key="10">
    <source>
        <dbReference type="SAM" id="MobiDB-lite"/>
    </source>
</evidence>
<evidence type="ECO:0000256" key="1">
    <source>
        <dbReference type="ARBA" id="ARBA00004162"/>
    </source>
</evidence>
<dbReference type="AlphaFoldDB" id="A0A3Q8WSH1"/>
<dbReference type="PANTHER" id="PTHR33909:SF1">
    <property type="entry name" value="SEC TRANSLOCON ACCESSORY COMPLEX SUBUNIT YAJC"/>
    <property type="match status" value="1"/>
</dbReference>
<evidence type="ECO:0000256" key="8">
    <source>
        <dbReference type="ARBA" id="ARBA00023010"/>
    </source>
</evidence>
<reference evidence="11 12" key="1">
    <citation type="submission" date="2018-12" db="EMBL/GenBank/DDBJ databases">
        <title>Complete genome sequence of Flaviflexus salsibiostraticola KCTC 33148.</title>
        <authorList>
            <person name="Bae J.-W."/>
        </authorList>
    </citation>
    <scope>NUCLEOTIDE SEQUENCE [LARGE SCALE GENOMIC DNA]</scope>
    <source>
        <strain evidence="11 12">KCTC 33148</strain>
    </source>
</reference>
<dbReference type="Proteomes" id="UP000270021">
    <property type="component" value="Chromosome"/>
</dbReference>
<feature type="region of interest" description="Disordered" evidence="10">
    <location>
        <begin position="84"/>
        <end position="114"/>
    </location>
</feature>
<keyword evidence="9" id="KW-0472">Membrane</keyword>
<feature type="compositionally biased region" description="Basic and acidic residues" evidence="10">
    <location>
        <begin position="104"/>
        <end position="114"/>
    </location>
</feature>
<sequence>MELVILVAIFGGFMFMMSRANKKMASRVAEQRESALEIGNTVVTGSGMIGTIVEIDGGVVTIESASGDETQWLTTSVSSVIEPPYEHAYEAEESDEAEPFDGLTPRDSDIDRDR</sequence>
<dbReference type="GO" id="GO:0005886">
    <property type="term" value="C:plasma membrane"/>
    <property type="evidence" value="ECO:0007669"/>
    <property type="project" value="UniProtKB-SubCell"/>
</dbReference>
<organism evidence="11 12">
    <name type="scientific">Flaviflexus salsibiostraticola</name>
    <dbReference type="NCBI Taxonomy" id="1282737"/>
    <lineage>
        <taxon>Bacteria</taxon>
        <taxon>Bacillati</taxon>
        <taxon>Actinomycetota</taxon>
        <taxon>Actinomycetes</taxon>
        <taxon>Actinomycetales</taxon>
        <taxon>Actinomycetaceae</taxon>
        <taxon>Flaviflexus</taxon>
    </lineage>
</organism>
<dbReference type="Pfam" id="PF02699">
    <property type="entry name" value="YajC"/>
    <property type="match status" value="1"/>
</dbReference>
<keyword evidence="6" id="KW-0653">Protein transport</keyword>
<keyword evidence="7" id="KW-1133">Transmembrane helix</keyword>
<dbReference type="GO" id="GO:0015031">
    <property type="term" value="P:protein transport"/>
    <property type="evidence" value="ECO:0007669"/>
    <property type="project" value="UniProtKB-KW"/>
</dbReference>
<dbReference type="PANTHER" id="PTHR33909">
    <property type="entry name" value="SEC TRANSLOCON ACCESSORY COMPLEX SUBUNIT YAJC"/>
    <property type="match status" value="1"/>
</dbReference>
<evidence type="ECO:0000256" key="3">
    <source>
        <dbReference type="ARBA" id="ARBA00022448"/>
    </source>
</evidence>